<gene>
    <name evidence="2" type="ORF">GIB67_024992</name>
</gene>
<feature type="transmembrane region" description="Helical" evidence="1">
    <location>
        <begin position="27"/>
        <end position="54"/>
    </location>
</feature>
<keyword evidence="1" id="KW-0812">Transmembrane</keyword>
<evidence type="ECO:0000313" key="2">
    <source>
        <dbReference type="EMBL" id="KAF6163128.1"/>
    </source>
</evidence>
<protein>
    <submittedName>
        <fullName evidence="2">Uncharacterized protein</fullName>
    </submittedName>
</protein>
<comment type="caution">
    <text evidence="2">The sequence shown here is derived from an EMBL/GenBank/DDBJ whole genome shotgun (WGS) entry which is preliminary data.</text>
</comment>
<reference evidence="2 3" key="1">
    <citation type="journal article" date="2020" name="IScience">
        <title>Genome Sequencing of the Endangered Kingdonia uniflora (Circaeasteraceae, Ranunculales) Reveals Potential Mechanisms of Evolutionary Specialization.</title>
        <authorList>
            <person name="Sun Y."/>
            <person name="Deng T."/>
            <person name="Zhang A."/>
            <person name="Moore M.J."/>
            <person name="Landis J.B."/>
            <person name="Lin N."/>
            <person name="Zhang H."/>
            <person name="Zhang X."/>
            <person name="Huang J."/>
            <person name="Zhang X."/>
            <person name="Sun H."/>
            <person name="Wang H."/>
        </authorList>
    </citation>
    <scope>NUCLEOTIDE SEQUENCE [LARGE SCALE GENOMIC DNA]</scope>
    <source>
        <strain evidence="2">TB1705</strain>
        <tissue evidence="2">Leaf</tissue>
    </source>
</reference>
<evidence type="ECO:0000313" key="3">
    <source>
        <dbReference type="Proteomes" id="UP000541444"/>
    </source>
</evidence>
<name>A0A7J7N8A5_9MAGN</name>
<dbReference type="Proteomes" id="UP000541444">
    <property type="component" value="Unassembled WGS sequence"/>
</dbReference>
<dbReference type="AlphaFoldDB" id="A0A7J7N8A5"/>
<organism evidence="2 3">
    <name type="scientific">Kingdonia uniflora</name>
    <dbReference type="NCBI Taxonomy" id="39325"/>
    <lineage>
        <taxon>Eukaryota</taxon>
        <taxon>Viridiplantae</taxon>
        <taxon>Streptophyta</taxon>
        <taxon>Embryophyta</taxon>
        <taxon>Tracheophyta</taxon>
        <taxon>Spermatophyta</taxon>
        <taxon>Magnoliopsida</taxon>
        <taxon>Ranunculales</taxon>
        <taxon>Circaeasteraceae</taxon>
        <taxon>Kingdonia</taxon>
    </lineage>
</organism>
<accession>A0A7J7N8A5</accession>
<keyword evidence="1" id="KW-1133">Transmembrane helix</keyword>
<proteinExistence type="predicted"/>
<dbReference type="EMBL" id="JACGCM010000999">
    <property type="protein sequence ID" value="KAF6163128.1"/>
    <property type="molecule type" value="Genomic_DNA"/>
</dbReference>
<keyword evidence="1" id="KW-0472">Membrane</keyword>
<sequence>MNSIALLCHSPSLSRFNFNSKTLMDPIGFLCINIIDPFLFATLLTKIMVTGVGVKAKKIHKSAKVMDENIDEASKMPEITSSIPFLLRIVFVRNICEN</sequence>
<keyword evidence="3" id="KW-1185">Reference proteome</keyword>
<evidence type="ECO:0000256" key="1">
    <source>
        <dbReference type="SAM" id="Phobius"/>
    </source>
</evidence>